<accession>A0AAV2YW46</accession>
<name>A0AAV2YW46_9STRA</name>
<dbReference type="AlphaFoldDB" id="A0AAV2YW46"/>
<reference evidence="2" key="1">
    <citation type="submission" date="2022-11" db="EMBL/GenBank/DDBJ databases">
        <authorList>
            <person name="Morgan W.R."/>
            <person name="Tartar A."/>
        </authorList>
    </citation>
    <scope>NUCLEOTIDE SEQUENCE</scope>
    <source>
        <strain evidence="2">ARSEF 373</strain>
    </source>
</reference>
<evidence type="ECO:0000313" key="2">
    <source>
        <dbReference type="EMBL" id="DAZ97422.1"/>
    </source>
</evidence>
<organism evidence="2 3">
    <name type="scientific">Lagenidium giganteum</name>
    <dbReference type="NCBI Taxonomy" id="4803"/>
    <lineage>
        <taxon>Eukaryota</taxon>
        <taxon>Sar</taxon>
        <taxon>Stramenopiles</taxon>
        <taxon>Oomycota</taxon>
        <taxon>Peronosporomycetes</taxon>
        <taxon>Pythiales</taxon>
        <taxon>Pythiaceae</taxon>
    </lineage>
</organism>
<evidence type="ECO:0000256" key="1">
    <source>
        <dbReference type="SAM" id="MobiDB-lite"/>
    </source>
</evidence>
<keyword evidence="3" id="KW-1185">Reference proteome</keyword>
<feature type="region of interest" description="Disordered" evidence="1">
    <location>
        <begin position="39"/>
        <end position="76"/>
    </location>
</feature>
<dbReference type="EMBL" id="DAKRPA010000135">
    <property type="protein sequence ID" value="DAZ97422.1"/>
    <property type="molecule type" value="Genomic_DNA"/>
</dbReference>
<protein>
    <submittedName>
        <fullName evidence="2">Uncharacterized protein</fullName>
    </submittedName>
</protein>
<comment type="caution">
    <text evidence="2">The sequence shown here is derived from an EMBL/GenBank/DDBJ whole genome shotgun (WGS) entry which is preliminary data.</text>
</comment>
<proteinExistence type="predicted"/>
<dbReference type="Proteomes" id="UP001146120">
    <property type="component" value="Unassembled WGS sequence"/>
</dbReference>
<reference evidence="2" key="2">
    <citation type="journal article" date="2023" name="Microbiol Resour">
        <title>Decontamination and Annotation of the Draft Genome Sequence of the Oomycete Lagenidium giganteum ARSEF 373.</title>
        <authorList>
            <person name="Morgan W.R."/>
            <person name="Tartar A."/>
        </authorList>
    </citation>
    <scope>NUCLEOTIDE SEQUENCE</scope>
    <source>
        <strain evidence="2">ARSEF 373</strain>
    </source>
</reference>
<feature type="compositionally biased region" description="Low complexity" evidence="1">
    <location>
        <begin position="59"/>
        <end position="76"/>
    </location>
</feature>
<gene>
    <name evidence="2" type="ORF">N0F65_009873</name>
</gene>
<sequence length="76" mass="8541">MCKLLVYNASSHNHDSVELPTFASKSFLPIPQPSLSRWTKASSRRSRIFSSPWGRERNTSSSRTGTRTSPSASAWR</sequence>
<evidence type="ECO:0000313" key="3">
    <source>
        <dbReference type="Proteomes" id="UP001146120"/>
    </source>
</evidence>